<evidence type="ECO:0000313" key="4">
    <source>
        <dbReference type="Proteomes" id="UP000184040"/>
    </source>
</evidence>
<dbReference type="GO" id="GO:0009898">
    <property type="term" value="C:cytoplasmic side of plasma membrane"/>
    <property type="evidence" value="ECO:0007669"/>
    <property type="project" value="TreeGrafter"/>
</dbReference>
<dbReference type="AlphaFoldDB" id="A0A1M6EXA4"/>
<dbReference type="PANTHER" id="PTHR43384:SF13">
    <property type="entry name" value="SLR0110 PROTEIN"/>
    <property type="match status" value="1"/>
</dbReference>
<accession>A0A1M6EXA4</accession>
<evidence type="ECO:0000313" key="3">
    <source>
        <dbReference type="EMBL" id="SHI90075.1"/>
    </source>
</evidence>
<dbReference type="STRING" id="313368.SAMN04488012_103255"/>
<dbReference type="GO" id="GO:0005829">
    <property type="term" value="C:cytosol"/>
    <property type="evidence" value="ECO:0007669"/>
    <property type="project" value="TreeGrafter"/>
</dbReference>
<dbReference type="GO" id="GO:0051782">
    <property type="term" value="P:negative regulation of cell division"/>
    <property type="evidence" value="ECO:0007669"/>
    <property type="project" value="TreeGrafter"/>
</dbReference>
<organism evidence="3 4">
    <name type="scientific">Palleronia salina</name>
    <dbReference type="NCBI Taxonomy" id="313368"/>
    <lineage>
        <taxon>Bacteria</taxon>
        <taxon>Pseudomonadati</taxon>
        <taxon>Pseudomonadota</taxon>
        <taxon>Alphaproteobacteria</taxon>
        <taxon>Rhodobacterales</taxon>
        <taxon>Roseobacteraceae</taxon>
        <taxon>Palleronia</taxon>
    </lineage>
</organism>
<dbReference type="EMBL" id="FQZA01000003">
    <property type="protein sequence ID" value="SHI90075.1"/>
    <property type="molecule type" value="Genomic_DNA"/>
</dbReference>
<sequence>MTTATAQAAEPAPIQACTVCRDVQNFDLLIEDMEAELGEAWGDLSYADAAIFLNQPEAEQLEFIAIAMDEEDEDQIGAIADLVTAAAERKVKVIVIAEEVSPMVLHQLLKLGAAEFVPYPLPEGALHEAIERLRTPPAPPAEAAAPEAPAENVTRLKATGDREGVIMPVQSLAGGTGASTFAVNLAWELANVDKDNAPRVCLIDFDLQMGAVATYLDLPAREAVFELLQNTESMDSESFMQALQPFNDKLHVLPAPAEMLPLDLVTPEDIERIVDVAASNFDYVIVDMPSTVVMWTETVLSKAHVYFALMELDMRSAQNALRLIRALKAEDLPVEKLRFVLNRAPKFTDLSGKSRMKRLAESLDISFEVQLPDGGRPVTEANDQGTPLAETAKKNPMRREIQKLAASAHELSRSAATGN</sequence>
<dbReference type="GO" id="GO:0005524">
    <property type="term" value="F:ATP binding"/>
    <property type="evidence" value="ECO:0007669"/>
    <property type="project" value="TreeGrafter"/>
</dbReference>
<feature type="region of interest" description="Disordered" evidence="1">
    <location>
        <begin position="374"/>
        <end position="398"/>
    </location>
</feature>
<name>A0A1M6EXA4_9RHOB</name>
<dbReference type="GO" id="GO:0016887">
    <property type="term" value="F:ATP hydrolysis activity"/>
    <property type="evidence" value="ECO:0007669"/>
    <property type="project" value="TreeGrafter"/>
</dbReference>
<evidence type="ECO:0000259" key="2">
    <source>
        <dbReference type="Pfam" id="PF13614"/>
    </source>
</evidence>
<dbReference type="Pfam" id="PF13614">
    <property type="entry name" value="AAA_31"/>
    <property type="match status" value="1"/>
</dbReference>
<gene>
    <name evidence="3" type="ORF">SAMN04488012_103255</name>
</gene>
<proteinExistence type="predicted"/>
<feature type="domain" description="AAA" evidence="2">
    <location>
        <begin position="169"/>
        <end position="327"/>
    </location>
</feature>
<keyword evidence="4" id="KW-1185">Reference proteome</keyword>
<dbReference type="SUPFAM" id="SSF52540">
    <property type="entry name" value="P-loop containing nucleoside triphosphate hydrolases"/>
    <property type="match status" value="1"/>
</dbReference>
<dbReference type="Proteomes" id="UP000184040">
    <property type="component" value="Unassembled WGS sequence"/>
</dbReference>
<dbReference type="PANTHER" id="PTHR43384">
    <property type="entry name" value="SEPTUM SITE-DETERMINING PROTEIN MIND HOMOLOG, CHLOROPLASTIC-RELATED"/>
    <property type="match status" value="1"/>
</dbReference>
<dbReference type="Gene3D" id="3.40.50.300">
    <property type="entry name" value="P-loop containing nucleotide triphosphate hydrolases"/>
    <property type="match status" value="1"/>
</dbReference>
<protein>
    <submittedName>
        <fullName evidence="3">Pilus assembly protein CpaE</fullName>
    </submittedName>
</protein>
<reference evidence="3 4" key="1">
    <citation type="submission" date="2016-11" db="EMBL/GenBank/DDBJ databases">
        <authorList>
            <person name="Jaros S."/>
            <person name="Januszkiewicz K."/>
            <person name="Wedrychowicz H."/>
        </authorList>
    </citation>
    <scope>NUCLEOTIDE SEQUENCE [LARGE SCALE GENOMIC DNA]</scope>
    <source>
        <strain evidence="3 4">DSM 26892</strain>
    </source>
</reference>
<dbReference type="RefSeq" id="WP_073127953.1">
    <property type="nucleotide sequence ID" value="NZ_FQZA01000003.1"/>
</dbReference>
<dbReference type="InterPro" id="IPR025669">
    <property type="entry name" value="AAA_dom"/>
</dbReference>
<dbReference type="InterPro" id="IPR027417">
    <property type="entry name" value="P-loop_NTPase"/>
</dbReference>
<evidence type="ECO:0000256" key="1">
    <source>
        <dbReference type="SAM" id="MobiDB-lite"/>
    </source>
</evidence>
<dbReference type="InterPro" id="IPR050625">
    <property type="entry name" value="ParA/MinD_ATPase"/>
</dbReference>